<dbReference type="EMBL" id="QZBJ01000069">
    <property type="protein sequence ID" value="THY70786.1"/>
    <property type="molecule type" value="Genomic_DNA"/>
</dbReference>
<feature type="binding site" evidence="5">
    <location>
        <position position="156"/>
    </location>
    <ligand>
        <name>FAD</name>
        <dbReference type="ChEBI" id="CHEBI:57692"/>
    </ligand>
</feature>
<dbReference type="EC" id="1.4.3.-" evidence="6"/>
<dbReference type="PANTHER" id="PTHR43563">
    <property type="entry name" value="AMINE OXIDASE"/>
    <property type="match status" value="1"/>
</dbReference>
<keyword evidence="6" id="KW-0285">Flavoprotein</keyword>
<dbReference type="CDD" id="cd00448">
    <property type="entry name" value="YjgF_YER057c_UK114_family"/>
    <property type="match status" value="1"/>
</dbReference>
<evidence type="ECO:0000256" key="2">
    <source>
        <dbReference type="ARBA" id="ARBA00005995"/>
    </source>
</evidence>
<feature type="binding site" evidence="5">
    <location>
        <begin position="175"/>
        <end position="176"/>
    </location>
    <ligand>
        <name>FAD</name>
        <dbReference type="ChEBI" id="CHEBI:57692"/>
    </ligand>
</feature>
<evidence type="ECO:0000256" key="1">
    <source>
        <dbReference type="ARBA" id="ARBA00001974"/>
    </source>
</evidence>
<evidence type="ECO:0000256" key="3">
    <source>
        <dbReference type="ARBA" id="ARBA00023002"/>
    </source>
</evidence>
<name>A0AB38LNE9_AURPU</name>
<keyword evidence="3 6" id="KW-0560">Oxidoreductase</keyword>
<proteinExistence type="inferred from homology"/>
<evidence type="ECO:0000313" key="9">
    <source>
        <dbReference type="Proteomes" id="UP000305064"/>
    </source>
</evidence>
<evidence type="ECO:0000256" key="6">
    <source>
        <dbReference type="RuleBase" id="RU362067"/>
    </source>
</evidence>
<comment type="catalytic activity">
    <reaction evidence="4">
        <text>a secondary aliphatic amine + O2 + H2O = a primary amine + an aldehyde + H2O2</text>
        <dbReference type="Rhea" id="RHEA:26414"/>
        <dbReference type="ChEBI" id="CHEBI:15377"/>
        <dbReference type="ChEBI" id="CHEBI:15379"/>
        <dbReference type="ChEBI" id="CHEBI:16240"/>
        <dbReference type="ChEBI" id="CHEBI:17478"/>
        <dbReference type="ChEBI" id="CHEBI:58855"/>
        <dbReference type="ChEBI" id="CHEBI:65296"/>
        <dbReference type="EC" id="1.4.3.4"/>
    </reaction>
</comment>
<dbReference type="Gene3D" id="1.10.405.10">
    <property type="entry name" value="Guanine Nucleotide Dissociation Inhibitor, domain 1"/>
    <property type="match status" value="1"/>
</dbReference>
<dbReference type="InterPro" id="IPR035959">
    <property type="entry name" value="RutC-like_sf"/>
</dbReference>
<dbReference type="SUPFAM" id="SSF51905">
    <property type="entry name" value="FAD/NAD(P)-binding domain"/>
    <property type="match status" value="1"/>
</dbReference>
<dbReference type="SUPFAM" id="SSF54373">
    <property type="entry name" value="FAD-linked reductases, C-terminal domain"/>
    <property type="match status" value="1"/>
</dbReference>
<feature type="binding site" evidence="5">
    <location>
        <position position="377"/>
    </location>
    <ligand>
        <name>FAD</name>
        <dbReference type="ChEBI" id="CHEBI:57692"/>
    </ligand>
</feature>
<dbReference type="InterPro" id="IPR006175">
    <property type="entry name" value="YjgF/YER057c/UK114"/>
</dbReference>
<comment type="cofactor">
    <cofactor evidence="1 6">
        <name>FAD</name>
        <dbReference type="ChEBI" id="CHEBI:57692"/>
    </cofactor>
</comment>
<dbReference type="Pfam" id="PF01593">
    <property type="entry name" value="Amino_oxidase"/>
    <property type="match status" value="1"/>
</dbReference>
<dbReference type="InterPro" id="IPR050703">
    <property type="entry name" value="Flavin_MAO"/>
</dbReference>
<reference evidence="8 9" key="1">
    <citation type="submission" date="2018-10" db="EMBL/GenBank/DDBJ databases">
        <title>Fifty Aureobasidium pullulans genomes reveal a recombining polyextremotolerant generalist.</title>
        <authorList>
            <person name="Gostincar C."/>
            <person name="Turk M."/>
            <person name="Zajc J."/>
            <person name="Gunde-Cimerman N."/>
        </authorList>
    </citation>
    <scope>NUCLEOTIDE SEQUENCE [LARGE SCALE GENOMIC DNA]</scope>
    <source>
        <strain evidence="8 9">EXF-4256</strain>
    </source>
</reference>
<dbReference type="InterPro" id="IPR036188">
    <property type="entry name" value="FAD/NAD-bd_sf"/>
</dbReference>
<dbReference type="PANTHER" id="PTHR43563:SF14">
    <property type="entry name" value="AMINE OXIDASE"/>
    <property type="match status" value="1"/>
</dbReference>
<evidence type="ECO:0000256" key="5">
    <source>
        <dbReference type="PIRSR" id="PIRSR601613-1"/>
    </source>
</evidence>
<dbReference type="GO" id="GO:0097621">
    <property type="term" value="F:monoamine oxidase activity"/>
    <property type="evidence" value="ECO:0007669"/>
    <property type="project" value="UniProtKB-EC"/>
</dbReference>
<dbReference type="PRINTS" id="PR00757">
    <property type="entry name" value="AMINEOXDASEF"/>
</dbReference>
<gene>
    <name evidence="8" type="ORF">D6C94_08266</name>
</gene>
<feature type="binding site" evidence="5">
    <location>
        <position position="483"/>
    </location>
    <ligand>
        <name>substrate</name>
    </ligand>
</feature>
<evidence type="ECO:0000256" key="4">
    <source>
        <dbReference type="ARBA" id="ARBA00048448"/>
    </source>
</evidence>
<dbReference type="Proteomes" id="UP000305064">
    <property type="component" value="Unassembled WGS sequence"/>
</dbReference>
<dbReference type="Gene3D" id="3.50.50.60">
    <property type="entry name" value="FAD/NAD(P)-binding domain"/>
    <property type="match status" value="1"/>
</dbReference>
<protein>
    <recommendedName>
        <fullName evidence="6">Amine oxidase</fullName>
        <ecNumber evidence="6">1.4.3.-</ecNumber>
    </recommendedName>
</protein>
<comment type="caution">
    <text evidence="8">The sequence shown here is derived from an EMBL/GenBank/DDBJ whole genome shotgun (WGS) entry which is preliminary data.</text>
</comment>
<accession>A0AB38LNE9</accession>
<dbReference type="Gene3D" id="3.90.660.10">
    <property type="match status" value="1"/>
</dbReference>
<dbReference type="Pfam" id="PF01042">
    <property type="entry name" value="Ribonuc_L-PSP"/>
    <property type="match status" value="1"/>
</dbReference>
<comment type="similarity">
    <text evidence="2 6">Belongs to the flavin monoamine oxidase family.</text>
</comment>
<keyword evidence="6" id="KW-0274">FAD</keyword>
<evidence type="ECO:0000259" key="7">
    <source>
        <dbReference type="Pfam" id="PF01593"/>
    </source>
</evidence>
<dbReference type="InterPro" id="IPR001613">
    <property type="entry name" value="Flavin_amine_oxidase"/>
</dbReference>
<dbReference type="AlphaFoldDB" id="A0AB38LNE9"/>
<feature type="domain" description="Amine oxidase" evidence="7">
    <location>
        <begin position="155"/>
        <end position="593"/>
    </location>
</feature>
<evidence type="ECO:0000313" key="8">
    <source>
        <dbReference type="EMBL" id="THY70786.1"/>
    </source>
</evidence>
<feature type="binding site" evidence="5">
    <location>
        <position position="570"/>
    </location>
    <ligand>
        <name>FAD</name>
        <dbReference type="ChEBI" id="CHEBI:57692"/>
    </ligand>
</feature>
<sequence>MKTVDLSTTRGQYFAPATSSTAPEIIHVSGQVGALKSGKVPPCYESQIHLALLNLRKVILSAGASISDVAKLTLFIVDYDPKRRLHTRHLQKFLRGHRPAISLVPVPQLAAPEWLFEIEATLCKSLSVDTTANFASLTGPSTQEIADVVIVGAGLSGLNAAREIIKAGFSCVVLEARDRVGGKTWSELLPSGDGTIDLGAAWINDTNQSRIYALAEEFGVDLVEQNTRGNCVFQDKDGKVSPFPYGELPRFPESTRTHLAHIRDMCEAECQKIDSANPNDEVLDSLTFEAFLRQNGASEEAVSTASVWTRAMLGQEPGDISALYFLTYCKAGGGLLQMRSDRKNGAQYLRVRQGTQAFSKGLASTLPKTCVRLSTVVQAVTQRPGEKVTVQTSAGNFACSKVILSIPGPVYKTIRFTPQLPLARTLLTELSSYGYYTKCMMVFSKPFWADLGFCGLAQSFTGPASVIRDTSVPADGKWVLTCFMASETGQAWSKLSSRQREAVLLKQIGELYGDSTSARDLFVTSMSYEWTTDEFAGWGCPCTALTPGALDTVGHAMTAPFNSLHFVGTETAPQWKGYMEGALLSGERGAKEVVSSLSRLAASL</sequence>
<dbReference type="Gene3D" id="3.30.1330.40">
    <property type="entry name" value="RutC-like"/>
    <property type="match status" value="1"/>
</dbReference>
<dbReference type="InterPro" id="IPR002937">
    <property type="entry name" value="Amino_oxidase"/>
</dbReference>
<dbReference type="SUPFAM" id="SSF55298">
    <property type="entry name" value="YjgF-like"/>
    <property type="match status" value="1"/>
</dbReference>
<organism evidence="8 9">
    <name type="scientific">Aureobasidium pullulans</name>
    <name type="common">Black yeast</name>
    <name type="synonym">Pullularia pullulans</name>
    <dbReference type="NCBI Taxonomy" id="5580"/>
    <lineage>
        <taxon>Eukaryota</taxon>
        <taxon>Fungi</taxon>
        <taxon>Dikarya</taxon>
        <taxon>Ascomycota</taxon>
        <taxon>Pezizomycotina</taxon>
        <taxon>Dothideomycetes</taxon>
        <taxon>Dothideomycetidae</taxon>
        <taxon>Dothideales</taxon>
        <taxon>Saccotheciaceae</taxon>
        <taxon>Aureobasidium</taxon>
    </lineage>
</organism>